<dbReference type="SUPFAM" id="SSF50978">
    <property type="entry name" value="WD40 repeat-like"/>
    <property type="match status" value="2"/>
</dbReference>
<dbReference type="InterPro" id="IPR015943">
    <property type="entry name" value="WD40/YVTN_repeat-like_dom_sf"/>
</dbReference>
<dbReference type="Proteomes" id="UP001235712">
    <property type="component" value="Unassembled WGS sequence"/>
</dbReference>
<evidence type="ECO:0000256" key="1">
    <source>
        <dbReference type="ARBA" id="ARBA00022574"/>
    </source>
</evidence>
<dbReference type="Pfam" id="PF00400">
    <property type="entry name" value="WD40"/>
    <property type="match status" value="11"/>
</dbReference>
<name>A0ABT9PCB7_9ACTN</name>
<evidence type="ECO:0000259" key="5">
    <source>
        <dbReference type="Pfam" id="PF20703"/>
    </source>
</evidence>
<keyword evidence="1 3" id="KW-0853">WD repeat</keyword>
<accession>A0ABT9PCB7</accession>
<feature type="repeat" description="WD" evidence="3">
    <location>
        <begin position="759"/>
        <end position="800"/>
    </location>
</feature>
<dbReference type="EMBL" id="JAUSQZ010000001">
    <property type="protein sequence ID" value="MDP9830350.1"/>
    <property type="molecule type" value="Genomic_DNA"/>
</dbReference>
<proteinExistence type="predicted"/>
<dbReference type="SUPFAM" id="SSF52540">
    <property type="entry name" value="P-loop containing nucleoside triphosphate hydrolases"/>
    <property type="match status" value="1"/>
</dbReference>
<evidence type="ECO:0000313" key="7">
    <source>
        <dbReference type="Proteomes" id="UP001235712"/>
    </source>
</evidence>
<dbReference type="CDD" id="cd00200">
    <property type="entry name" value="WD40"/>
    <property type="match status" value="2"/>
</dbReference>
<keyword evidence="2" id="KW-0677">Repeat</keyword>
<reference evidence="6 7" key="1">
    <citation type="submission" date="2023-07" db="EMBL/GenBank/DDBJ databases">
        <title>Sequencing the genomes of 1000 actinobacteria strains.</title>
        <authorList>
            <person name="Klenk H.-P."/>
        </authorList>
    </citation>
    <scope>NUCLEOTIDE SEQUENCE [LARGE SCALE GENOMIC DNA]</scope>
    <source>
        <strain evidence="6 7">DSM 44388</strain>
    </source>
</reference>
<feature type="region of interest" description="Disordered" evidence="4">
    <location>
        <begin position="337"/>
        <end position="358"/>
    </location>
</feature>
<keyword evidence="7" id="KW-1185">Reference proteome</keyword>
<comment type="caution">
    <text evidence="6">The sequence shown here is derived from an EMBL/GenBank/DDBJ whole genome shotgun (WGS) entry which is preliminary data.</text>
</comment>
<feature type="repeat" description="WD" evidence="3">
    <location>
        <begin position="1113"/>
        <end position="1145"/>
    </location>
</feature>
<evidence type="ECO:0000256" key="3">
    <source>
        <dbReference type="PROSITE-ProRule" id="PRU00221"/>
    </source>
</evidence>
<feature type="repeat" description="WD" evidence="3">
    <location>
        <begin position="889"/>
        <end position="930"/>
    </location>
</feature>
<feature type="repeat" description="WD" evidence="3">
    <location>
        <begin position="1187"/>
        <end position="1228"/>
    </location>
</feature>
<protein>
    <submittedName>
        <fullName evidence="6">WD40 repeat protein</fullName>
    </submittedName>
</protein>
<sequence length="1384" mass="148175">MSGDDAGRSGARDWAARVRGQATPGGISLLTGLAAATSAEIWLPALLSGGAAGAAGVIAGLGGNLLASVVEEVWSRVRQEEPGERGEDGRAERLRALLQESFEWHLSGDQQRSVRLAFQRDLSRFLQTSGALEETRAEPQLHEDLVRALEGLGHSIMTGQQALFDQMLAGQDRVDEYAATQRAAFGQLLHLEQIRHSELREFMHAQGVEPGQRPVTSLPPYPGLASLGPAEAAAGYFHGRDAVLAGLLTRLAARAAGAAGEVSLLVVTGPSGVGKTSLLRAGLVPAVEHGLLGGSWPVVQLTPGHRPLRALAVEVSTRAGVAAGSLEHELATRPEALRGTLAQLRPERPDPPGRPERPGRVLIVVDQAEELFTAGCSGREREAFLRALTEVARQDALVLLSFRADFYAHFAALPGMTAHLEQAMVVPPLGRAQFLEVIEGPARAAGLTLAPGLARVLLEKAGPESLPLLAHTLRDLYENRSQNVLTLARFRELGGLAHAVSATADALYEDLHDDADRAIVRTMLLSMVSIDENGRDTRQSVTTTDLLAQFDDPRAEDVLHRLTQSRLVTSDRDTSTLAHETIITAWPRLQNWLRDDRGGLRLLQELRTAATYWNTHRGEPGTVWGGSRLDTFQAWAVQHPGALTALDQQFLGASLTYRDAQLRLTRRRQRNLQLAAATFAVLFALASGLALLSYRQTRAAEHARNVILSDRLIDQAREVLRADPRLATLLALEADRLNPGGDSRDMLTTTAYAPITRTLSGHSSTVKDVAWAPDGATFATVSEDRTARIWDAAGGRTLRVLTGHTDALRALAYSPDGRMLATSGWDGTIRLWDPATGRPLRRMATSKIDPAPVFGVAFSPDGRHLATADNTAGTARIWDVQTGRLEHTLTGHTGNVMAVAYTTDGARVITGSFDTDVRLWDARTGKSLHTIRGRPSELPQFIAVNPDGTTFAVAGTSNTVRVWGAEKGENRGFVGRGDLSQSQGIAFSPDATTLATAMAGDVIQLWDLNGATSMPTLSLDAENVSSTGLTYSPDGRSIAIGLGNRVRIWTLGTGDSARLFPATANQATQLAYSPDGILLATVAGLEDGRLRLWDARTATVRRTVEREYGGSASVAFSPDGTYLVTGDNDGSVQVREPTTGRPLHPLAITGLREQDSAFGPDHQLAVGYGDGSVRIWDLRSRQVVQTFTSPMGKINALDFTPDGSLVAVSSEDSKIQLWDAHTGELVRELTGHDSFLYELTFSADGTRLASASLDGTARIWDVTTGRELQVLEGGDQPVQAVAFAPDGASIATGGWDGYVRIWDTSTGNVMRSIGGRFGNVSSLAYTPDGTGLVLGGGSAGPVQVWDTRVDISHDTLCARAGRNLTRAEWAGHIGGDYHPTCDIG</sequence>
<feature type="domain" description="Novel STAND NTPase 1" evidence="5">
    <location>
        <begin position="220"/>
        <end position="618"/>
    </location>
</feature>
<dbReference type="InterPro" id="IPR049052">
    <property type="entry name" value="nSTAND1"/>
</dbReference>
<feature type="repeat" description="WD" evidence="3">
    <location>
        <begin position="985"/>
        <end position="1016"/>
    </location>
</feature>
<evidence type="ECO:0000313" key="6">
    <source>
        <dbReference type="EMBL" id="MDP9830350.1"/>
    </source>
</evidence>
<evidence type="ECO:0000256" key="4">
    <source>
        <dbReference type="SAM" id="MobiDB-lite"/>
    </source>
</evidence>
<dbReference type="PROSITE" id="PS00678">
    <property type="entry name" value="WD_REPEATS_1"/>
    <property type="match status" value="3"/>
</dbReference>
<dbReference type="InterPro" id="IPR001680">
    <property type="entry name" value="WD40_rpt"/>
</dbReference>
<feature type="repeat" description="WD" evidence="3">
    <location>
        <begin position="1229"/>
        <end position="1270"/>
    </location>
</feature>
<dbReference type="RefSeq" id="WP_307249413.1">
    <property type="nucleotide sequence ID" value="NZ_JAUSQZ010000001.1"/>
</dbReference>
<dbReference type="PROSITE" id="PS50294">
    <property type="entry name" value="WD_REPEATS_REGION"/>
    <property type="match status" value="6"/>
</dbReference>
<feature type="repeat" description="WD" evidence="3">
    <location>
        <begin position="801"/>
        <end position="842"/>
    </location>
</feature>
<dbReference type="Pfam" id="PF20703">
    <property type="entry name" value="nSTAND1"/>
    <property type="match status" value="1"/>
</dbReference>
<dbReference type="PROSITE" id="PS50082">
    <property type="entry name" value="WD_REPEATS_2"/>
    <property type="match status" value="9"/>
</dbReference>
<feature type="repeat" description="WD" evidence="3">
    <location>
        <begin position="1271"/>
        <end position="1312"/>
    </location>
</feature>
<gene>
    <name evidence="6" type="ORF">J2S57_006099</name>
</gene>
<dbReference type="Gene3D" id="2.130.10.10">
    <property type="entry name" value="YVTN repeat-like/Quinoprotein amine dehydrogenase"/>
    <property type="match status" value="5"/>
</dbReference>
<dbReference type="InterPro" id="IPR050349">
    <property type="entry name" value="WD_LIS1/nudF_dynein_reg"/>
</dbReference>
<organism evidence="6 7">
    <name type="scientific">Kineosporia succinea</name>
    <dbReference type="NCBI Taxonomy" id="84632"/>
    <lineage>
        <taxon>Bacteria</taxon>
        <taxon>Bacillati</taxon>
        <taxon>Actinomycetota</taxon>
        <taxon>Actinomycetes</taxon>
        <taxon>Kineosporiales</taxon>
        <taxon>Kineosporiaceae</taxon>
        <taxon>Kineosporia</taxon>
    </lineage>
</organism>
<feature type="repeat" description="WD" evidence="3">
    <location>
        <begin position="1164"/>
        <end position="1186"/>
    </location>
</feature>
<evidence type="ECO:0000256" key="2">
    <source>
        <dbReference type="ARBA" id="ARBA00022737"/>
    </source>
</evidence>
<feature type="compositionally biased region" description="Basic and acidic residues" evidence="4">
    <location>
        <begin position="345"/>
        <end position="358"/>
    </location>
</feature>
<dbReference type="PANTHER" id="PTHR44129">
    <property type="entry name" value="WD REPEAT-CONTAINING PROTEIN POP1"/>
    <property type="match status" value="1"/>
</dbReference>
<dbReference type="InterPro" id="IPR019775">
    <property type="entry name" value="WD40_repeat_CS"/>
</dbReference>
<dbReference type="SMART" id="SM00320">
    <property type="entry name" value="WD40"/>
    <property type="match status" value="14"/>
</dbReference>
<dbReference type="InterPro" id="IPR027417">
    <property type="entry name" value="P-loop_NTPase"/>
</dbReference>
<dbReference type="PRINTS" id="PR00320">
    <property type="entry name" value="GPROTEINBRPT"/>
</dbReference>
<dbReference type="InterPro" id="IPR020472">
    <property type="entry name" value="WD40_PAC1"/>
</dbReference>
<dbReference type="InterPro" id="IPR036322">
    <property type="entry name" value="WD40_repeat_dom_sf"/>
</dbReference>